<accession>A0A1C0TV28</accession>
<sequence length="90" mass="10277">MTELFEGLFYTVARVILGILRLLHFLAWHIGVSTIGWSIGWYFYRTISIGFFPGESLDDEESCHWFKALVIELTGLVILISVIRVLSSVL</sequence>
<proteinExistence type="predicted"/>
<name>A0A1C0TV28_9GAMM</name>
<evidence type="ECO:0000256" key="1">
    <source>
        <dbReference type="SAM" id="Phobius"/>
    </source>
</evidence>
<dbReference type="EMBL" id="MAUJ01000001">
    <property type="protein sequence ID" value="OCQ23180.1"/>
    <property type="molecule type" value="Genomic_DNA"/>
</dbReference>
<feature type="transmembrane region" description="Helical" evidence="1">
    <location>
        <begin position="22"/>
        <end position="44"/>
    </location>
</feature>
<keyword evidence="1" id="KW-0472">Membrane</keyword>
<keyword evidence="1" id="KW-1133">Transmembrane helix</keyword>
<comment type="caution">
    <text evidence="2">The sequence shown here is derived from an EMBL/GenBank/DDBJ whole genome shotgun (WGS) entry which is preliminary data.</text>
</comment>
<dbReference type="AlphaFoldDB" id="A0A1C0TV28"/>
<organism evidence="2 3">
    <name type="scientific">Pseudoalteromonas luteoviolacea</name>
    <dbReference type="NCBI Taxonomy" id="43657"/>
    <lineage>
        <taxon>Bacteria</taxon>
        <taxon>Pseudomonadati</taxon>
        <taxon>Pseudomonadota</taxon>
        <taxon>Gammaproteobacteria</taxon>
        <taxon>Alteromonadales</taxon>
        <taxon>Pseudoalteromonadaceae</taxon>
        <taxon>Pseudoalteromonas</taxon>
    </lineage>
</organism>
<keyword evidence="1" id="KW-0812">Transmembrane</keyword>
<reference evidence="3" key="1">
    <citation type="submission" date="2016-07" db="EMBL/GenBank/DDBJ databases">
        <authorList>
            <person name="Florea S."/>
            <person name="Webb J.S."/>
            <person name="Jaromczyk J."/>
            <person name="Schardl C.L."/>
        </authorList>
    </citation>
    <scope>NUCLEOTIDE SEQUENCE [LARGE SCALE GENOMIC DNA]</scope>
    <source>
        <strain evidence="3">IPB1</strain>
    </source>
</reference>
<gene>
    <name evidence="2" type="ORF">A7985_04330</name>
</gene>
<evidence type="ECO:0000313" key="3">
    <source>
        <dbReference type="Proteomes" id="UP000093366"/>
    </source>
</evidence>
<dbReference type="RefSeq" id="WP_065789165.1">
    <property type="nucleotide sequence ID" value="NZ_MAUJ01000001.1"/>
</dbReference>
<dbReference type="Proteomes" id="UP000093366">
    <property type="component" value="Unassembled WGS sequence"/>
</dbReference>
<evidence type="ECO:0000313" key="2">
    <source>
        <dbReference type="EMBL" id="OCQ23180.1"/>
    </source>
</evidence>
<protein>
    <submittedName>
        <fullName evidence="2">Uncharacterized protein</fullName>
    </submittedName>
</protein>
<feature type="transmembrane region" description="Helical" evidence="1">
    <location>
        <begin position="64"/>
        <end position="86"/>
    </location>
</feature>
<dbReference type="OrthoDB" id="9182734at2"/>